<evidence type="ECO:0000313" key="3">
    <source>
        <dbReference type="Proteomes" id="UP000002072"/>
    </source>
</evidence>
<evidence type="ECO:0000313" key="1">
    <source>
        <dbReference type="EMBL" id="ACZ00968.1"/>
    </source>
</evidence>
<dbReference type="STRING" id="519441.Smon_0488"/>
<keyword evidence="3" id="KW-1185">Reference proteome</keyword>
<gene>
    <name evidence="1" type="ordered locus">Smon_0488</name>
    <name evidence="2" type="ordered locus">Smon_0580</name>
</gene>
<dbReference type="EMBL" id="CP001779">
    <property type="protein sequence ID" value="ACZ01058.1"/>
    <property type="molecule type" value="Genomic_DNA"/>
</dbReference>
<dbReference type="EMBL" id="CP001779">
    <property type="protein sequence ID" value="ACZ00968.1"/>
    <property type="molecule type" value="Genomic_DNA"/>
</dbReference>
<proteinExistence type="predicted"/>
<reference evidence="1 3" key="1">
    <citation type="journal article" date="2009" name="Stand. Genomic Sci.">
        <title>Complete genome sequence of Streptobacillus moniliformis type strain (9901T).</title>
        <authorList>
            <person name="Nolan M."/>
            <person name="Gronow S."/>
            <person name="Lapidus A."/>
            <person name="Ivanova N."/>
            <person name="Copeland A."/>
            <person name="Lucas S."/>
            <person name="Del Rio T.G."/>
            <person name="Chen F."/>
            <person name="Tice H."/>
            <person name="Pitluck S."/>
            <person name="Cheng J.F."/>
            <person name="Sims D."/>
            <person name="Meincke L."/>
            <person name="Bruce D."/>
            <person name="Goodwin L."/>
            <person name="Brettin T."/>
            <person name="Han C."/>
            <person name="Detter J.C."/>
            <person name="Ovchinikova G."/>
            <person name="Pati A."/>
            <person name="Mavromatis K."/>
            <person name="Mikhailova N."/>
            <person name="Chen A."/>
            <person name="Palaniappan K."/>
            <person name="Land M."/>
            <person name="Hauser L."/>
            <person name="Chang Y.J."/>
            <person name="Jeffries C.D."/>
            <person name="Rohde M."/>
            <person name="Sproer C."/>
            <person name="Goker M."/>
            <person name="Bristow J."/>
            <person name="Eisen J.A."/>
            <person name="Markowitz V."/>
            <person name="Hugenholtz P."/>
            <person name="Kyrpides N.C."/>
            <person name="Klenk H.P."/>
            <person name="Chain P."/>
        </authorList>
    </citation>
    <scope>NUCLEOTIDE SEQUENCE [LARGE SCALE GENOMIC DNA]</scope>
    <source>
        <strain evidence="3">ATCC 14647 / DSM 12112 / NCTC 10651 / 9901</strain>
        <strain evidence="1">DSM 12112</strain>
    </source>
</reference>
<reference evidence="1" key="2">
    <citation type="submission" date="2009-10" db="EMBL/GenBank/DDBJ databases">
        <title>The complete chromosome of Streptobacillus moniliformis DSM 12112.</title>
        <authorList>
            <consortium name="US DOE Joint Genome Institute (JGI-PGF)"/>
            <person name="Lucas S."/>
            <person name="Copeland A."/>
            <person name="Lapidus A."/>
            <person name="Glavina del Rio T."/>
            <person name="Dalin E."/>
            <person name="Tice H."/>
            <person name="Bruce D."/>
            <person name="Goodwin L."/>
            <person name="Pitluck S."/>
            <person name="Kyrpides N."/>
            <person name="Mavromatis K."/>
            <person name="Ivanova N."/>
            <person name="Ovchinnikova G."/>
            <person name="Sims D."/>
            <person name="Meincke L."/>
            <person name="Brettin T."/>
            <person name="Detter J.C."/>
            <person name="Han C."/>
            <person name="Larimer F."/>
            <person name="Land M."/>
            <person name="Hauser L."/>
            <person name="Markowitz V."/>
            <person name="Cheng J.-F."/>
            <person name="Hugenholtz P."/>
            <person name="Woyke T."/>
            <person name="Wu D."/>
            <person name="Gronow S."/>
            <person name="Sproer C."/>
            <person name="Goker M."/>
            <person name="Rohde M."/>
            <person name="Klenk H.-P."/>
            <person name="Eisen J.A."/>
        </authorList>
    </citation>
    <scope>NUCLEOTIDE SEQUENCE</scope>
    <source>
        <strain evidence="1">DSM 12112</strain>
    </source>
</reference>
<evidence type="ECO:0000313" key="2">
    <source>
        <dbReference type="EMBL" id="ACZ01058.1"/>
    </source>
</evidence>
<name>D1AXE2_STRM9</name>
<organism evidence="1 3">
    <name type="scientific">Streptobacillus moniliformis (strain ATCC 14647 / DSM 12112 / NCTC 10651 / 9901)</name>
    <dbReference type="NCBI Taxonomy" id="519441"/>
    <lineage>
        <taxon>Bacteria</taxon>
        <taxon>Fusobacteriati</taxon>
        <taxon>Fusobacteriota</taxon>
        <taxon>Fusobacteriia</taxon>
        <taxon>Fusobacteriales</taxon>
        <taxon>Leptotrichiaceae</taxon>
        <taxon>Streptobacillus</taxon>
    </lineage>
</organism>
<dbReference type="HOGENOM" id="CLU_3333656_0_0_0"/>
<accession>D1AXE2</accession>
<dbReference type="AlphaFoldDB" id="D1AXE2"/>
<dbReference type="KEGG" id="smf:Smon_0580"/>
<dbReference type="Proteomes" id="UP000002072">
    <property type="component" value="Chromosome"/>
</dbReference>
<sequence length="38" mass="4448">MKKIILVLLIGITSFSAPITRQINRRVNEVRKVERVKK</sequence>
<dbReference type="KEGG" id="smf:Smon_0488"/>
<protein>
    <submittedName>
        <fullName evidence="1">Uncharacterized protein</fullName>
    </submittedName>
</protein>